<organism evidence="7 8">
    <name type="scientific">Candidatus Protochlamydia amoebophila</name>
    <dbReference type="NCBI Taxonomy" id="362787"/>
    <lineage>
        <taxon>Bacteria</taxon>
        <taxon>Pseudomonadati</taxon>
        <taxon>Chlamydiota</taxon>
        <taxon>Chlamydiia</taxon>
        <taxon>Parachlamydiales</taxon>
        <taxon>Parachlamydiaceae</taxon>
        <taxon>Candidatus Protochlamydia</taxon>
    </lineage>
</organism>
<dbReference type="InterPro" id="IPR006224">
    <property type="entry name" value="PsdUridine_synth_RluA-like_CS"/>
</dbReference>
<dbReference type="Gene3D" id="3.30.2350.10">
    <property type="entry name" value="Pseudouridine synthase"/>
    <property type="match status" value="1"/>
</dbReference>
<dbReference type="PANTHER" id="PTHR21600:SF44">
    <property type="entry name" value="RIBOSOMAL LARGE SUBUNIT PSEUDOURIDINE SYNTHASE D"/>
    <property type="match status" value="1"/>
</dbReference>
<gene>
    <name evidence="7" type="primary">yhcT</name>
    <name evidence="7" type="ORF">DB44_AM00200</name>
</gene>
<dbReference type="Pfam" id="PF01479">
    <property type="entry name" value="S4"/>
    <property type="match status" value="1"/>
</dbReference>
<evidence type="ECO:0000256" key="5">
    <source>
        <dbReference type="RuleBase" id="RU362028"/>
    </source>
</evidence>
<dbReference type="SMART" id="SM00363">
    <property type="entry name" value="S4"/>
    <property type="match status" value="1"/>
</dbReference>
<dbReference type="Gene3D" id="3.10.290.10">
    <property type="entry name" value="RNA-binding S4 domain"/>
    <property type="match status" value="1"/>
</dbReference>
<dbReference type="EC" id="5.4.99.-" evidence="5"/>
<comment type="similarity">
    <text evidence="1 5">Belongs to the pseudouridine synthase RluA family.</text>
</comment>
<dbReference type="PATRIC" id="fig|362787.3.peg.150"/>
<keyword evidence="2 5" id="KW-0413">Isomerase</keyword>
<evidence type="ECO:0000256" key="3">
    <source>
        <dbReference type="PIRSR" id="PIRSR606225-1"/>
    </source>
</evidence>
<dbReference type="AlphaFoldDB" id="A0A0C1K4L6"/>
<dbReference type="GO" id="GO:0003723">
    <property type="term" value="F:RNA binding"/>
    <property type="evidence" value="ECO:0007669"/>
    <property type="project" value="UniProtKB-KW"/>
</dbReference>
<comment type="caution">
    <text evidence="7">The sequence shown here is derived from an EMBL/GenBank/DDBJ whole genome shotgun (WGS) entry which is preliminary data.</text>
</comment>
<dbReference type="InterPro" id="IPR036986">
    <property type="entry name" value="S4_RNA-bd_sf"/>
</dbReference>
<dbReference type="RefSeq" id="WP_039356000.1">
    <property type="nucleotide sequence ID" value="NZ_JSAN01000012.1"/>
</dbReference>
<proteinExistence type="inferred from homology"/>
<dbReference type="NCBIfam" id="TIGR00005">
    <property type="entry name" value="rluA_subfam"/>
    <property type="match status" value="1"/>
</dbReference>
<comment type="catalytic activity">
    <reaction evidence="5">
        <text>a uridine in RNA = a pseudouridine in RNA</text>
        <dbReference type="Rhea" id="RHEA:48348"/>
        <dbReference type="Rhea" id="RHEA-COMP:12068"/>
        <dbReference type="Rhea" id="RHEA-COMP:12069"/>
        <dbReference type="ChEBI" id="CHEBI:65314"/>
        <dbReference type="ChEBI" id="CHEBI:65315"/>
    </reaction>
</comment>
<dbReference type="InterPro" id="IPR050188">
    <property type="entry name" value="RluA_PseudoU_synthase"/>
</dbReference>
<evidence type="ECO:0000256" key="2">
    <source>
        <dbReference type="ARBA" id="ARBA00023235"/>
    </source>
</evidence>
<evidence type="ECO:0000313" key="8">
    <source>
        <dbReference type="Proteomes" id="UP000031465"/>
    </source>
</evidence>
<dbReference type="Pfam" id="PF00849">
    <property type="entry name" value="PseudoU_synth_2"/>
    <property type="match status" value="1"/>
</dbReference>
<accession>A0A0C1K4L6</accession>
<protein>
    <recommendedName>
        <fullName evidence="5">Pseudouridine synthase</fullName>
        <ecNumber evidence="5">5.4.99.-</ecNumber>
    </recommendedName>
</protein>
<dbReference type="SUPFAM" id="SSF55120">
    <property type="entry name" value="Pseudouridine synthase"/>
    <property type="match status" value="1"/>
</dbReference>
<dbReference type="EMBL" id="JSAN01000012">
    <property type="protein sequence ID" value="KIC74262.1"/>
    <property type="molecule type" value="Genomic_DNA"/>
</dbReference>
<dbReference type="GO" id="GO:0120159">
    <property type="term" value="F:rRNA pseudouridine synthase activity"/>
    <property type="evidence" value="ECO:0007669"/>
    <property type="project" value="UniProtKB-ARBA"/>
</dbReference>
<comment type="function">
    <text evidence="5">Responsible for synthesis of pseudouridine from uracil.</text>
</comment>
<dbReference type="InterPro" id="IPR020103">
    <property type="entry name" value="PsdUridine_synth_cat_dom_sf"/>
</dbReference>
<dbReference type="PROSITE" id="PS50889">
    <property type="entry name" value="S4"/>
    <property type="match status" value="1"/>
</dbReference>
<dbReference type="GO" id="GO:0000455">
    <property type="term" value="P:enzyme-directed rRNA pseudouridine synthesis"/>
    <property type="evidence" value="ECO:0007669"/>
    <property type="project" value="UniProtKB-ARBA"/>
</dbReference>
<dbReference type="InterPro" id="IPR002942">
    <property type="entry name" value="S4_RNA-bd"/>
</dbReference>
<evidence type="ECO:0000259" key="6">
    <source>
        <dbReference type="SMART" id="SM00363"/>
    </source>
</evidence>
<dbReference type="CDD" id="cd00165">
    <property type="entry name" value="S4"/>
    <property type="match status" value="1"/>
</dbReference>
<evidence type="ECO:0000256" key="4">
    <source>
        <dbReference type="PROSITE-ProRule" id="PRU00182"/>
    </source>
</evidence>
<dbReference type="CDD" id="cd02869">
    <property type="entry name" value="PseudoU_synth_RluA_like"/>
    <property type="match status" value="1"/>
</dbReference>
<dbReference type="InterPro" id="IPR006225">
    <property type="entry name" value="PsdUridine_synth_RluC/D"/>
</dbReference>
<sequence>MKLTCQTNLPIFEALALLSPQSSKNTLRSWIKEGRIEVDGIVVKNNHFEVLEGQVISLNQRKKIVGSGIQILYEDADLAIIYKPSGLLSVATAFEKGETTHALLKAHYKPRKVFVVHRLDQDTSGVMVFAFNEKTCNGLKDLFEVHDISRSYTAIVEGQLLSPSGTWKSYLYEDSQYFVHETEDETYGRLAITHYRTLKTLKKYSLVELTLETGRKNQIRVHCQSAGHPVVGDKKYGAHTNPLKRLCLHAHLLAFKHPISRKIIRIESPIPEEFYRLIPK</sequence>
<feature type="active site" evidence="3">
    <location>
        <position position="120"/>
    </location>
</feature>
<dbReference type="SUPFAM" id="SSF55174">
    <property type="entry name" value="Alpha-L RNA-binding motif"/>
    <property type="match status" value="1"/>
</dbReference>
<keyword evidence="4" id="KW-0694">RNA-binding</keyword>
<feature type="domain" description="RNA-binding S4" evidence="6">
    <location>
        <begin position="9"/>
        <end position="70"/>
    </location>
</feature>
<evidence type="ECO:0000256" key="1">
    <source>
        <dbReference type="ARBA" id="ARBA00010876"/>
    </source>
</evidence>
<dbReference type="PANTHER" id="PTHR21600">
    <property type="entry name" value="MITOCHONDRIAL RNA PSEUDOURIDINE SYNTHASE"/>
    <property type="match status" value="1"/>
</dbReference>
<evidence type="ECO:0000313" key="7">
    <source>
        <dbReference type="EMBL" id="KIC74262.1"/>
    </source>
</evidence>
<dbReference type="Proteomes" id="UP000031465">
    <property type="component" value="Unassembled WGS sequence"/>
</dbReference>
<reference evidence="7 8" key="1">
    <citation type="journal article" date="2014" name="Mol. Biol. Evol.">
        <title>Massive expansion of Ubiquitination-related gene families within the Chlamydiae.</title>
        <authorList>
            <person name="Domman D."/>
            <person name="Collingro A."/>
            <person name="Lagkouvardos I."/>
            <person name="Gehre L."/>
            <person name="Weinmaier T."/>
            <person name="Rattei T."/>
            <person name="Subtil A."/>
            <person name="Horn M."/>
        </authorList>
    </citation>
    <scope>NUCLEOTIDE SEQUENCE [LARGE SCALE GENOMIC DNA]</scope>
    <source>
        <strain evidence="7 8">EI2</strain>
    </source>
</reference>
<dbReference type="InterPro" id="IPR006145">
    <property type="entry name" value="PsdUridine_synth_RsuA/RluA"/>
</dbReference>
<dbReference type="PROSITE" id="PS01129">
    <property type="entry name" value="PSI_RLU"/>
    <property type="match status" value="1"/>
</dbReference>
<name>A0A0C1K4L6_9BACT</name>